<sequence length="352" mass="37378">MSKRFTKFRFLLASVFGLSVFLTLAKIAPAEDVSDKPYKILTTTQIPALGGIDYVTADSLNRRVYVACGNAVSVFDLDTYKLTGTLEKASGHGVAVDPENHTGLVAGNPATFFNTKKLEAITTLPAPGADGYLFDPTTHHFFILSHRAPNVLVVDSKDGTVVGKIEAIGPDGSNAAVEQGVTDGEGHLFFDIANEHHIAVVDAKTLKVTGHYDLGEKGKAPAGLAIDTKNHILFAMCRGGSGGTPTCVILSSIDGKILTTLPLAGNSDGAVFNPRTMEAFSSHGNGTLSVIKEKSPKEFVVLETVKTKTGAKTCTLDTKTDRVILITREPAPNKESKEGRPAQLLDVIFVGR</sequence>
<evidence type="ECO:0000256" key="1">
    <source>
        <dbReference type="SAM" id="SignalP"/>
    </source>
</evidence>
<dbReference type="InterPro" id="IPR051200">
    <property type="entry name" value="Host-pathogen_enzymatic-act"/>
</dbReference>
<dbReference type="SUPFAM" id="SSF51004">
    <property type="entry name" value="C-terminal (heme d1) domain of cytochrome cd1-nitrite reductase"/>
    <property type="match status" value="1"/>
</dbReference>
<dbReference type="PANTHER" id="PTHR47197:SF3">
    <property type="entry name" value="DIHYDRO-HEME D1 DEHYDROGENASE"/>
    <property type="match status" value="1"/>
</dbReference>
<proteinExistence type="predicted"/>
<gene>
    <name evidence="2" type="ORF">KIH39_09415</name>
</gene>
<dbReference type="InterPro" id="IPR011048">
    <property type="entry name" value="Haem_d1_sf"/>
</dbReference>
<evidence type="ECO:0000313" key="2">
    <source>
        <dbReference type="EMBL" id="QVL34106.1"/>
    </source>
</evidence>
<reference evidence="2" key="1">
    <citation type="submission" date="2021-05" db="EMBL/GenBank/DDBJ databases">
        <title>Complete genome sequence of the cellulolytic planctomycete Telmatocola sphagniphila SP2T and characterization of the first cellulase from planctomycetes.</title>
        <authorList>
            <person name="Rakitin A.L."/>
            <person name="Beletsky A.V."/>
            <person name="Naumoff D.G."/>
            <person name="Kulichevskaya I.S."/>
            <person name="Mardanov A.V."/>
            <person name="Ravin N.V."/>
            <person name="Dedysh S.N."/>
        </authorList>
    </citation>
    <scope>NUCLEOTIDE SEQUENCE</scope>
    <source>
        <strain evidence="2">SP2T</strain>
    </source>
</reference>
<dbReference type="PANTHER" id="PTHR47197">
    <property type="entry name" value="PROTEIN NIRF"/>
    <property type="match status" value="1"/>
</dbReference>
<keyword evidence="3" id="KW-1185">Reference proteome</keyword>
<feature type="signal peptide" evidence="1">
    <location>
        <begin position="1"/>
        <end position="25"/>
    </location>
</feature>
<dbReference type="RefSeq" id="WP_213499079.1">
    <property type="nucleotide sequence ID" value="NZ_CP074694.1"/>
</dbReference>
<organism evidence="2 3">
    <name type="scientific">Telmatocola sphagniphila</name>
    <dbReference type="NCBI Taxonomy" id="1123043"/>
    <lineage>
        <taxon>Bacteria</taxon>
        <taxon>Pseudomonadati</taxon>
        <taxon>Planctomycetota</taxon>
        <taxon>Planctomycetia</taxon>
        <taxon>Gemmatales</taxon>
        <taxon>Gemmataceae</taxon>
    </lineage>
</organism>
<evidence type="ECO:0000313" key="3">
    <source>
        <dbReference type="Proteomes" id="UP000676194"/>
    </source>
</evidence>
<protein>
    <submittedName>
        <fullName evidence="2">Uncharacterized protein</fullName>
    </submittedName>
</protein>
<dbReference type="Proteomes" id="UP000676194">
    <property type="component" value="Chromosome"/>
</dbReference>
<dbReference type="InterPro" id="IPR015943">
    <property type="entry name" value="WD40/YVTN_repeat-like_dom_sf"/>
</dbReference>
<accession>A0A8E6F036</accession>
<dbReference type="AlphaFoldDB" id="A0A8E6F036"/>
<name>A0A8E6F036_9BACT</name>
<keyword evidence="1" id="KW-0732">Signal</keyword>
<dbReference type="Gene3D" id="2.130.10.10">
    <property type="entry name" value="YVTN repeat-like/Quinoprotein amine dehydrogenase"/>
    <property type="match status" value="2"/>
</dbReference>
<dbReference type="EMBL" id="CP074694">
    <property type="protein sequence ID" value="QVL34106.1"/>
    <property type="molecule type" value="Genomic_DNA"/>
</dbReference>
<dbReference type="KEGG" id="tsph:KIH39_09415"/>
<feature type="chain" id="PRO_5034072887" evidence="1">
    <location>
        <begin position="26"/>
        <end position="352"/>
    </location>
</feature>